<dbReference type="AlphaFoldDB" id="A0A6A6E877"/>
<proteinExistence type="predicted"/>
<dbReference type="Proteomes" id="UP000800200">
    <property type="component" value="Unassembled WGS sequence"/>
</dbReference>
<dbReference type="Pfam" id="PF06985">
    <property type="entry name" value="HET"/>
    <property type="match status" value="1"/>
</dbReference>
<sequence>MIRLLQIRPGYTLDIIECDFLYVDLHSSGQYDALSYTWQQQAPSVPILVNRSMMLTSENLYLALLHLRKRGVTRLWADALCLYLDRSRIKHCKNLWLEPLFCEVFDFAHLACQIKKTHSLC</sequence>
<evidence type="ECO:0000313" key="3">
    <source>
        <dbReference type="Proteomes" id="UP000800200"/>
    </source>
</evidence>
<dbReference type="PANTHER" id="PTHR24148">
    <property type="entry name" value="ANKYRIN REPEAT DOMAIN-CONTAINING PROTEIN 39 HOMOLOG-RELATED"/>
    <property type="match status" value="1"/>
</dbReference>
<dbReference type="InterPro" id="IPR010730">
    <property type="entry name" value="HET"/>
</dbReference>
<dbReference type="PANTHER" id="PTHR24148:SF73">
    <property type="entry name" value="HET DOMAIN PROTEIN (AFU_ORTHOLOGUE AFUA_8G01020)"/>
    <property type="match status" value="1"/>
</dbReference>
<reference evidence="2" key="1">
    <citation type="journal article" date="2020" name="Stud. Mycol.">
        <title>101 Dothideomycetes genomes: a test case for predicting lifestyles and emergence of pathogens.</title>
        <authorList>
            <person name="Haridas S."/>
            <person name="Albert R."/>
            <person name="Binder M."/>
            <person name="Bloem J."/>
            <person name="Labutti K."/>
            <person name="Salamov A."/>
            <person name="Andreopoulos B."/>
            <person name="Baker S."/>
            <person name="Barry K."/>
            <person name="Bills G."/>
            <person name="Bluhm B."/>
            <person name="Cannon C."/>
            <person name="Castanera R."/>
            <person name="Culley D."/>
            <person name="Daum C."/>
            <person name="Ezra D."/>
            <person name="Gonzalez J."/>
            <person name="Henrissat B."/>
            <person name="Kuo A."/>
            <person name="Liang C."/>
            <person name="Lipzen A."/>
            <person name="Lutzoni F."/>
            <person name="Magnuson J."/>
            <person name="Mondo S."/>
            <person name="Nolan M."/>
            <person name="Ohm R."/>
            <person name="Pangilinan J."/>
            <person name="Park H.-J."/>
            <person name="Ramirez L."/>
            <person name="Alfaro M."/>
            <person name="Sun H."/>
            <person name="Tritt A."/>
            <person name="Yoshinaga Y."/>
            <person name="Zwiers L.-H."/>
            <person name="Turgeon B."/>
            <person name="Goodwin S."/>
            <person name="Spatafora J."/>
            <person name="Crous P."/>
            <person name="Grigoriev I."/>
        </authorList>
    </citation>
    <scope>NUCLEOTIDE SEQUENCE</scope>
    <source>
        <strain evidence="2">CBS 207.26</strain>
    </source>
</reference>
<evidence type="ECO:0000313" key="2">
    <source>
        <dbReference type="EMBL" id="KAF2188004.1"/>
    </source>
</evidence>
<accession>A0A6A6E877</accession>
<evidence type="ECO:0000259" key="1">
    <source>
        <dbReference type="Pfam" id="PF06985"/>
    </source>
</evidence>
<protein>
    <recommendedName>
        <fullName evidence="1">Heterokaryon incompatibility domain-containing protein</fullName>
    </recommendedName>
</protein>
<dbReference type="OrthoDB" id="2157530at2759"/>
<gene>
    <name evidence="2" type="ORF">K469DRAFT_704283</name>
</gene>
<organism evidence="2 3">
    <name type="scientific">Zopfia rhizophila CBS 207.26</name>
    <dbReference type="NCBI Taxonomy" id="1314779"/>
    <lineage>
        <taxon>Eukaryota</taxon>
        <taxon>Fungi</taxon>
        <taxon>Dikarya</taxon>
        <taxon>Ascomycota</taxon>
        <taxon>Pezizomycotina</taxon>
        <taxon>Dothideomycetes</taxon>
        <taxon>Dothideomycetes incertae sedis</taxon>
        <taxon>Zopfiaceae</taxon>
        <taxon>Zopfia</taxon>
    </lineage>
</organism>
<dbReference type="EMBL" id="ML994625">
    <property type="protein sequence ID" value="KAF2188004.1"/>
    <property type="molecule type" value="Genomic_DNA"/>
</dbReference>
<name>A0A6A6E877_9PEZI</name>
<keyword evidence="3" id="KW-1185">Reference proteome</keyword>
<feature type="domain" description="Heterokaryon incompatibility" evidence="1">
    <location>
        <begin position="31"/>
        <end position="85"/>
    </location>
</feature>
<dbReference type="InterPro" id="IPR052895">
    <property type="entry name" value="HetReg/Transcr_Mod"/>
</dbReference>